<dbReference type="InterPro" id="IPR011989">
    <property type="entry name" value="ARM-like"/>
</dbReference>
<feature type="transmembrane region" description="Helical" evidence="8">
    <location>
        <begin position="40"/>
        <end position="63"/>
    </location>
</feature>
<sequence length="1047" mass="115201">MDVRREEVSRVLPLAAAYGLVMASLYVLKPARNALFLNRLGIHQLPYVLLLVALVGGITAGIYSRFARSARIDRLVLGTFLILMSNLLVFRLILPMGWPWVFYAFYVWVNLYGLTATSLLWLLANALFNAREARRLFGLIGTGGIAGAILGGLFTGRAVKAVGTENLLFFCAGFLGICLVLVRIVRPGQEESLRERESSDGVLASVARSDLLRLVGMTAGLTAVVATVADVQFNDIVNRAFPSKDAKTAFFGEFFAYLSAFAFLFQFLLTARILRSLGVGAALLFLPLGLAVGSLAVLFVPGLWGGIFVKLGDGGFRHSVHKSAAEILFLPVPSSVKRRTKVFLDVTVDNLATGLGAVLVLLLTGLLGVTYRYLSLLSLGLIAAWVGLTFRVRGAYVDAFRTALRRRSLDIHQETVGVSDVSAIHILLKALESPDEQEVQYALDLLETARDGHLTPHLVRLVHHPSQAVRRRVLHALAAEGDRSALPEVKPLLNDASIEVQVEAVNYICRYDELPPMEQMRRFLNDPHHTTRAAAAACLVIHHRDAPALSLARRTLDGMLRGDQGDQGKMAAIKTLEVIQDASLYGHLASLLEDRSPAVVIQAVQTAGATRRPEFISSLAQKLEDRRFRGYAVRALAQYGTDALDGLETLLAGEGTSLGLKKGILRVLGLIQTQASVDLLVGILGHPDTSVRYEALRALNRLRAGDVPLNFRPNTVRAVLGREVRDSYETLKALHACCPECEEFGGDGHTDILGCVLRERLDHALERVFRLLGLLYPHRDIRNVYSALTSRRKDLRPGALEFLDNVLTPDDRRRIVPLVDDLSLVERLHRGGAASEEMNWRREDILLSLMQGGDPWLRACAVYTVGQRGVVSLLSRVEAAQADEHPLVRQAADLALRQLNRSSGPGDARTQMEKAIFLRQVEIFSHTTTQELARIAEITHLKPFPGRARIFEEGSAADAIYLVVSGRIRLHRAGRDLEIVGPGESAGVWELFEDRPRGETASALEDTLTLRIDRADLFDLMDAHPEIARGVLKTMVTRIRRLTDSLL</sequence>
<dbReference type="Gene3D" id="1.25.10.10">
    <property type="entry name" value="Leucine-rich Repeat Variant"/>
    <property type="match status" value="3"/>
</dbReference>
<dbReference type="Gene3D" id="1.20.1250.20">
    <property type="entry name" value="MFS general substrate transporter like domains"/>
    <property type="match status" value="1"/>
</dbReference>
<keyword evidence="3 8" id="KW-0812">Transmembrane</keyword>
<feature type="transmembrane region" description="Helical" evidence="8">
    <location>
        <begin position="281"/>
        <end position="304"/>
    </location>
</feature>
<evidence type="ECO:0000256" key="2">
    <source>
        <dbReference type="ARBA" id="ARBA00022448"/>
    </source>
</evidence>
<dbReference type="InterPro" id="IPR036259">
    <property type="entry name" value="MFS_trans_sf"/>
</dbReference>
<keyword evidence="4 8" id="KW-0547">Nucleotide-binding</keyword>
<dbReference type="PROSITE" id="PS50042">
    <property type="entry name" value="CNMP_BINDING_3"/>
    <property type="match status" value="1"/>
</dbReference>
<feature type="transmembrane region" description="Helical" evidence="8">
    <location>
        <begin position="167"/>
        <end position="185"/>
    </location>
</feature>
<comment type="caution">
    <text evidence="10">The sequence shown here is derived from an EMBL/GenBank/DDBJ whole genome shotgun (WGS) entry which is preliminary data.</text>
</comment>
<dbReference type="SUPFAM" id="SSF51206">
    <property type="entry name" value="cAMP-binding domain-like"/>
    <property type="match status" value="1"/>
</dbReference>
<keyword evidence="5 8" id="KW-0067">ATP-binding</keyword>
<dbReference type="SUPFAM" id="SSF103473">
    <property type="entry name" value="MFS general substrate transporter"/>
    <property type="match status" value="1"/>
</dbReference>
<feature type="transmembrane region" description="Helical" evidence="8">
    <location>
        <begin position="100"/>
        <end position="124"/>
    </location>
</feature>
<dbReference type="GO" id="GO:0005471">
    <property type="term" value="F:ATP:ADP antiporter activity"/>
    <property type="evidence" value="ECO:0007669"/>
    <property type="project" value="InterPro"/>
</dbReference>
<accession>A0A1F6CB62</accession>
<feature type="domain" description="Cyclic nucleotide-binding" evidence="9">
    <location>
        <begin position="923"/>
        <end position="1038"/>
    </location>
</feature>
<dbReference type="InterPro" id="IPR000595">
    <property type="entry name" value="cNMP-bd_dom"/>
</dbReference>
<evidence type="ECO:0000256" key="3">
    <source>
        <dbReference type="ARBA" id="ARBA00022692"/>
    </source>
</evidence>
<evidence type="ECO:0000256" key="8">
    <source>
        <dbReference type="RuleBase" id="RU363121"/>
    </source>
</evidence>
<evidence type="ECO:0000256" key="6">
    <source>
        <dbReference type="ARBA" id="ARBA00022989"/>
    </source>
</evidence>
<protein>
    <recommendedName>
        <fullName evidence="8">ADP,ATP carrier protein</fullName>
    </recommendedName>
</protein>
<dbReference type="InterPro" id="IPR014710">
    <property type="entry name" value="RmlC-like_jellyroll"/>
</dbReference>
<dbReference type="SMART" id="SM00100">
    <property type="entry name" value="cNMP"/>
    <property type="match status" value="1"/>
</dbReference>
<dbReference type="PANTHER" id="PTHR43596:SF1">
    <property type="entry name" value="ADP,ATP CARRIER PROTEIN"/>
    <property type="match status" value="1"/>
</dbReference>
<evidence type="ECO:0000256" key="4">
    <source>
        <dbReference type="ARBA" id="ARBA00022741"/>
    </source>
</evidence>
<dbReference type="AlphaFoldDB" id="A0A1F6CB62"/>
<dbReference type="Proteomes" id="UP000178606">
    <property type="component" value="Unassembled WGS sequence"/>
</dbReference>
<dbReference type="Pfam" id="PF13646">
    <property type="entry name" value="HEAT_2"/>
    <property type="match status" value="1"/>
</dbReference>
<feature type="transmembrane region" description="Helical" evidence="8">
    <location>
        <begin position="75"/>
        <end position="94"/>
    </location>
</feature>
<feature type="transmembrane region" description="Helical" evidence="8">
    <location>
        <begin position="211"/>
        <end position="229"/>
    </location>
</feature>
<feature type="transmembrane region" description="Helical" evidence="8">
    <location>
        <begin position="12"/>
        <end position="28"/>
    </location>
</feature>
<dbReference type="SUPFAM" id="SSF48371">
    <property type="entry name" value="ARM repeat"/>
    <property type="match status" value="1"/>
</dbReference>
<dbReference type="Gene3D" id="2.60.120.10">
    <property type="entry name" value="Jelly Rolls"/>
    <property type="match status" value="1"/>
</dbReference>
<dbReference type="InterPro" id="IPR004667">
    <property type="entry name" value="ADP_ATP_car_bac_type"/>
</dbReference>
<dbReference type="GO" id="GO:0005524">
    <property type="term" value="F:ATP binding"/>
    <property type="evidence" value="ECO:0007669"/>
    <property type="project" value="UniProtKB-KW"/>
</dbReference>
<organism evidence="10 11">
    <name type="scientific">Handelsmanbacteria sp. (strain RIFCSPLOWO2_12_FULL_64_10)</name>
    <dbReference type="NCBI Taxonomy" id="1817868"/>
    <lineage>
        <taxon>Bacteria</taxon>
        <taxon>Candidatus Handelsmaniibacteriota</taxon>
    </lineage>
</organism>
<evidence type="ECO:0000256" key="1">
    <source>
        <dbReference type="ARBA" id="ARBA00004141"/>
    </source>
</evidence>
<proteinExistence type="inferred from homology"/>
<comment type="subcellular location">
    <subcellularLocation>
        <location evidence="1 8">Membrane</location>
        <topology evidence="1 8">Multi-pass membrane protein</topology>
    </subcellularLocation>
</comment>
<feature type="transmembrane region" description="Helical" evidence="8">
    <location>
        <begin position="351"/>
        <end position="369"/>
    </location>
</feature>
<keyword evidence="6 8" id="KW-1133">Transmembrane helix</keyword>
<evidence type="ECO:0000256" key="7">
    <source>
        <dbReference type="ARBA" id="ARBA00023136"/>
    </source>
</evidence>
<dbReference type="GO" id="GO:0016020">
    <property type="term" value="C:membrane"/>
    <property type="evidence" value="ECO:0007669"/>
    <property type="project" value="UniProtKB-SubCell"/>
</dbReference>
<keyword evidence="2 8" id="KW-0813">Transport</keyword>
<keyword evidence="7 8" id="KW-0472">Membrane</keyword>
<evidence type="ECO:0000256" key="5">
    <source>
        <dbReference type="ARBA" id="ARBA00022840"/>
    </source>
</evidence>
<evidence type="ECO:0000313" key="11">
    <source>
        <dbReference type="Proteomes" id="UP000178606"/>
    </source>
</evidence>
<dbReference type="Pfam" id="PF00027">
    <property type="entry name" value="cNMP_binding"/>
    <property type="match status" value="1"/>
</dbReference>
<feature type="transmembrane region" description="Helical" evidence="8">
    <location>
        <begin position="376"/>
        <end position="396"/>
    </location>
</feature>
<dbReference type="SMART" id="SM00567">
    <property type="entry name" value="EZ_HEAT"/>
    <property type="match status" value="3"/>
</dbReference>
<dbReference type="InterPro" id="IPR004155">
    <property type="entry name" value="PBS_lyase_HEAT"/>
</dbReference>
<dbReference type="EMBL" id="MFKF01000316">
    <property type="protein sequence ID" value="OGG46436.1"/>
    <property type="molecule type" value="Genomic_DNA"/>
</dbReference>
<evidence type="ECO:0000259" key="9">
    <source>
        <dbReference type="PROSITE" id="PS50042"/>
    </source>
</evidence>
<dbReference type="Pfam" id="PF03219">
    <property type="entry name" value="TLC"/>
    <property type="match status" value="1"/>
</dbReference>
<dbReference type="InterPro" id="IPR016024">
    <property type="entry name" value="ARM-type_fold"/>
</dbReference>
<dbReference type="PANTHER" id="PTHR43596">
    <property type="entry name" value="ADP,ATP CARRIER PROTEIN"/>
    <property type="match status" value="1"/>
</dbReference>
<evidence type="ECO:0000313" key="10">
    <source>
        <dbReference type="EMBL" id="OGG46436.1"/>
    </source>
</evidence>
<reference evidence="10 11" key="1">
    <citation type="journal article" date="2016" name="Nat. Commun.">
        <title>Thousands of microbial genomes shed light on interconnected biogeochemical processes in an aquifer system.</title>
        <authorList>
            <person name="Anantharaman K."/>
            <person name="Brown C.T."/>
            <person name="Hug L.A."/>
            <person name="Sharon I."/>
            <person name="Castelle C.J."/>
            <person name="Probst A.J."/>
            <person name="Thomas B.C."/>
            <person name="Singh A."/>
            <person name="Wilkins M.J."/>
            <person name="Karaoz U."/>
            <person name="Brodie E.L."/>
            <person name="Williams K.H."/>
            <person name="Hubbard S.S."/>
            <person name="Banfield J.F."/>
        </authorList>
    </citation>
    <scope>NUCLEOTIDE SEQUENCE [LARGE SCALE GENOMIC DNA]</scope>
    <source>
        <strain evidence="11">RIFCSPLOWO2_12_FULL_64_10</strain>
    </source>
</reference>
<feature type="transmembrane region" description="Helical" evidence="8">
    <location>
        <begin position="136"/>
        <end position="155"/>
    </location>
</feature>
<dbReference type="InterPro" id="IPR018490">
    <property type="entry name" value="cNMP-bd_dom_sf"/>
</dbReference>
<feature type="transmembrane region" description="Helical" evidence="8">
    <location>
        <begin position="249"/>
        <end position="269"/>
    </location>
</feature>
<comment type="similarity">
    <text evidence="8">Belongs to the ADP/ATP translocase tlc family.</text>
</comment>
<name>A0A1F6CB62_HANXR</name>
<dbReference type="CDD" id="cd00038">
    <property type="entry name" value="CAP_ED"/>
    <property type="match status" value="1"/>
</dbReference>
<gene>
    <name evidence="10" type="ORF">A3F84_15345</name>
</gene>